<organism evidence="1">
    <name type="scientific">marine metagenome</name>
    <dbReference type="NCBI Taxonomy" id="408172"/>
    <lineage>
        <taxon>unclassified sequences</taxon>
        <taxon>metagenomes</taxon>
        <taxon>ecological metagenomes</taxon>
    </lineage>
</organism>
<protein>
    <submittedName>
        <fullName evidence="1">Uncharacterized protein</fullName>
    </submittedName>
</protein>
<gene>
    <name evidence="1" type="ORF">METZ01_LOCUS63200</name>
</gene>
<dbReference type="EMBL" id="UINC01003920">
    <property type="protein sequence ID" value="SVA10346.1"/>
    <property type="molecule type" value="Genomic_DNA"/>
</dbReference>
<proteinExistence type="predicted"/>
<evidence type="ECO:0000313" key="1">
    <source>
        <dbReference type="EMBL" id="SVA10346.1"/>
    </source>
</evidence>
<reference evidence="1" key="1">
    <citation type="submission" date="2018-05" db="EMBL/GenBank/DDBJ databases">
        <authorList>
            <person name="Lanie J.A."/>
            <person name="Ng W.-L."/>
            <person name="Kazmierczak K.M."/>
            <person name="Andrzejewski T.M."/>
            <person name="Davidsen T.M."/>
            <person name="Wayne K.J."/>
            <person name="Tettelin H."/>
            <person name="Glass J.I."/>
            <person name="Rusch D."/>
            <person name="Podicherti R."/>
            <person name="Tsui H.-C.T."/>
            <person name="Winkler M.E."/>
        </authorList>
    </citation>
    <scope>NUCLEOTIDE SEQUENCE</scope>
</reference>
<dbReference type="AlphaFoldDB" id="A0A381T2C9"/>
<accession>A0A381T2C9</accession>
<sequence length="51" mass="5921">MGNYSRKISNCYPKNNILDFNVETESPQEHWGYGGKVAPADFKFLRKKVNK</sequence>
<name>A0A381T2C9_9ZZZZ</name>